<keyword evidence="12" id="KW-0584">Phenylalanine biosynthesis</keyword>
<dbReference type="CDD" id="cd04905">
    <property type="entry name" value="ACT_CM-PDT"/>
    <property type="match status" value="1"/>
</dbReference>
<evidence type="ECO:0000256" key="13">
    <source>
        <dbReference type="ARBA" id="ARBA00023235"/>
    </source>
</evidence>
<dbReference type="FunFam" id="3.30.70.260:FF:000012">
    <property type="entry name" value="Prephenate dehydratase"/>
    <property type="match status" value="1"/>
</dbReference>
<dbReference type="Proteomes" id="UP000061569">
    <property type="component" value="Chromosome"/>
</dbReference>
<dbReference type="PROSITE" id="PS51171">
    <property type="entry name" value="PREPHENATE_DEHYDR_3"/>
    <property type="match status" value="1"/>
</dbReference>
<comment type="pathway">
    <text evidence="5">Metabolic intermediate biosynthesis; prephenate biosynthesis; prephenate from chorismate: step 1/1.</text>
</comment>
<dbReference type="InterPro" id="IPR036979">
    <property type="entry name" value="CM_dom_sf"/>
</dbReference>
<evidence type="ECO:0000256" key="18">
    <source>
        <dbReference type="ARBA" id="ARBA00047848"/>
    </source>
</evidence>
<evidence type="ECO:0000256" key="16">
    <source>
        <dbReference type="ARBA" id="ARBA00031175"/>
    </source>
</evidence>
<dbReference type="PROSITE" id="PS00857">
    <property type="entry name" value="PREPHENATE_DEHYDR_1"/>
    <property type="match status" value="1"/>
</dbReference>
<dbReference type="PROSITE" id="PS51671">
    <property type="entry name" value="ACT"/>
    <property type="match status" value="1"/>
</dbReference>
<evidence type="ECO:0000256" key="9">
    <source>
        <dbReference type="ARBA" id="ARBA00022490"/>
    </source>
</evidence>
<dbReference type="EMBL" id="CP013140">
    <property type="protein sequence ID" value="ALN58331.1"/>
    <property type="molecule type" value="Genomic_DNA"/>
</dbReference>
<accession>A0A0S2DI54</accession>
<evidence type="ECO:0000256" key="6">
    <source>
        <dbReference type="ARBA" id="ARBA00012404"/>
    </source>
</evidence>
<dbReference type="PANTHER" id="PTHR21022">
    <property type="entry name" value="PREPHENATE DEHYDRATASE P PROTEIN"/>
    <property type="match status" value="1"/>
</dbReference>
<dbReference type="InterPro" id="IPR002912">
    <property type="entry name" value="ACT_dom"/>
</dbReference>
<evidence type="ECO:0000256" key="12">
    <source>
        <dbReference type="ARBA" id="ARBA00023222"/>
    </source>
</evidence>
<evidence type="ECO:0000256" key="8">
    <source>
        <dbReference type="ARBA" id="ARBA00014401"/>
    </source>
</evidence>
<organism evidence="20 21">
    <name type="scientific">Lysobacter enzymogenes</name>
    <dbReference type="NCBI Taxonomy" id="69"/>
    <lineage>
        <taxon>Bacteria</taxon>
        <taxon>Pseudomonadati</taxon>
        <taxon>Pseudomonadota</taxon>
        <taxon>Gammaproteobacteria</taxon>
        <taxon>Lysobacterales</taxon>
        <taxon>Lysobacteraceae</taxon>
        <taxon>Lysobacter</taxon>
    </lineage>
</organism>
<evidence type="ECO:0000313" key="21">
    <source>
        <dbReference type="Proteomes" id="UP000061569"/>
    </source>
</evidence>
<keyword evidence="9" id="KW-0963">Cytoplasm</keyword>
<evidence type="ECO:0000313" key="20">
    <source>
        <dbReference type="EMBL" id="ALN58331.1"/>
    </source>
</evidence>
<dbReference type="PIRSF" id="PIRSF001500">
    <property type="entry name" value="Chor_mut_pdt_Ppr"/>
    <property type="match status" value="1"/>
</dbReference>
<dbReference type="SUPFAM" id="SSF53850">
    <property type="entry name" value="Periplasmic binding protein-like II"/>
    <property type="match status" value="1"/>
</dbReference>
<dbReference type="SUPFAM" id="SSF55021">
    <property type="entry name" value="ACT-like"/>
    <property type="match status" value="1"/>
</dbReference>
<gene>
    <name evidence="20" type="primary">pheA</name>
    <name evidence="20" type="ORF">GLE_2983</name>
</gene>
<keyword evidence="10" id="KW-0028">Amino-acid biosynthesis</keyword>
<evidence type="ECO:0000256" key="15">
    <source>
        <dbReference type="ARBA" id="ARBA00023268"/>
    </source>
</evidence>
<reference evidence="20 21" key="1">
    <citation type="submission" date="2015-11" db="EMBL/GenBank/DDBJ databases">
        <title>Genome sequences of Lysobacter enzymogenes strain C3 and Lysobacter antibioticus ATCC 29479.</title>
        <authorList>
            <person name="Kobayashi D.Y."/>
        </authorList>
    </citation>
    <scope>NUCLEOTIDE SEQUENCE [LARGE SCALE GENOMIC DNA]</scope>
    <source>
        <strain evidence="20 21">C3</strain>
    </source>
</reference>
<dbReference type="STRING" id="69.GLE_2983"/>
<keyword evidence="13 20" id="KW-0413">Isomerase</keyword>
<evidence type="ECO:0000256" key="14">
    <source>
        <dbReference type="ARBA" id="ARBA00023239"/>
    </source>
</evidence>
<dbReference type="AlphaFoldDB" id="A0A0S2DI54"/>
<dbReference type="Pfam" id="PF00800">
    <property type="entry name" value="PDT"/>
    <property type="match status" value="1"/>
</dbReference>
<dbReference type="Pfam" id="PF01842">
    <property type="entry name" value="ACT"/>
    <property type="match status" value="1"/>
</dbReference>
<evidence type="ECO:0000256" key="3">
    <source>
        <dbReference type="ARBA" id="ARBA00004496"/>
    </source>
</evidence>
<protein>
    <recommendedName>
        <fullName evidence="8">Bifunctional chorismate mutase/prephenate dehydratase</fullName>
        <ecNumber evidence="7">4.2.1.51</ecNumber>
        <ecNumber evidence="6">5.4.99.5</ecNumber>
    </recommendedName>
    <alternativeName>
        <fullName evidence="17">Chorismate mutase-prephenate dehydratase</fullName>
    </alternativeName>
    <alternativeName>
        <fullName evidence="16">p-protein</fullName>
    </alternativeName>
</protein>
<dbReference type="NCBIfam" id="TIGR01807">
    <property type="entry name" value="CM_P2"/>
    <property type="match status" value="1"/>
</dbReference>
<dbReference type="PATRIC" id="fig|69.6.peg.2944"/>
<dbReference type="InterPro" id="IPR045865">
    <property type="entry name" value="ACT-like_dom_sf"/>
</dbReference>
<dbReference type="FunFam" id="3.40.190.10:FF:000029">
    <property type="entry name" value="Chorismate mutase/Prephenate dehydratase"/>
    <property type="match status" value="1"/>
</dbReference>
<comment type="subcellular location">
    <subcellularLocation>
        <location evidence="3">Cytoplasm</location>
    </subcellularLocation>
</comment>
<dbReference type="UniPathway" id="UPA00121">
    <property type="reaction ID" value="UER00345"/>
</dbReference>
<dbReference type="KEGG" id="lez:GLE_2983"/>
<comment type="catalytic activity">
    <reaction evidence="1">
        <text>chorismate = prephenate</text>
        <dbReference type="Rhea" id="RHEA:13897"/>
        <dbReference type="ChEBI" id="CHEBI:29748"/>
        <dbReference type="ChEBI" id="CHEBI:29934"/>
        <dbReference type="EC" id="5.4.99.5"/>
    </reaction>
</comment>
<dbReference type="UniPathway" id="UPA00120">
    <property type="reaction ID" value="UER00203"/>
</dbReference>
<dbReference type="FunFam" id="1.20.59.10:FF:000004">
    <property type="entry name" value="Prephenate dehydratase"/>
    <property type="match status" value="1"/>
</dbReference>
<dbReference type="InterPro" id="IPR002701">
    <property type="entry name" value="CM_II_prokaryot"/>
</dbReference>
<dbReference type="InterPro" id="IPR010957">
    <property type="entry name" value="G/b/e-P-prot_chorismate_mutase"/>
</dbReference>
<dbReference type="GO" id="GO:0004106">
    <property type="term" value="F:chorismate mutase activity"/>
    <property type="evidence" value="ECO:0007669"/>
    <property type="project" value="UniProtKB-EC"/>
</dbReference>
<feature type="compositionally biased region" description="Low complexity" evidence="19">
    <location>
        <begin position="1"/>
        <end position="26"/>
    </location>
</feature>
<evidence type="ECO:0000256" key="1">
    <source>
        <dbReference type="ARBA" id="ARBA00000824"/>
    </source>
</evidence>
<dbReference type="OrthoDB" id="9802281at2"/>
<dbReference type="GO" id="GO:0046417">
    <property type="term" value="P:chorismate metabolic process"/>
    <property type="evidence" value="ECO:0007669"/>
    <property type="project" value="InterPro"/>
</dbReference>
<comment type="function">
    <text evidence="2">Catalyzes the Claisen rearrangement of chorismate to prephenate and the decarboxylation/dehydration of prephenate to phenylpyruvate.</text>
</comment>
<dbReference type="EC" id="4.2.1.51" evidence="7"/>
<proteinExistence type="predicted"/>
<dbReference type="InterPro" id="IPR001086">
    <property type="entry name" value="Preph_deHydtase"/>
</dbReference>
<dbReference type="SUPFAM" id="SSF48600">
    <property type="entry name" value="Chorismate mutase II"/>
    <property type="match status" value="1"/>
</dbReference>
<evidence type="ECO:0000256" key="4">
    <source>
        <dbReference type="ARBA" id="ARBA00004741"/>
    </source>
</evidence>
<dbReference type="NCBIfam" id="NF008865">
    <property type="entry name" value="PRK11898.1"/>
    <property type="match status" value="1"/>
</dbReference>
<keyword evidence="14" id="KW-0456">Lyase</keyword>
<dbReference type="GO" id="GO:0004664">
    <property type="term" value="F:prephenate dehydratase activity"/>
    <property type="evidence" value="ECO:0007669"/>
    <property type="project" value="UniProtKB-EC"/>
</dbReference>
<keyword evidence="11" id="KW-0057">Aromatic amino acid biosynthesis</keyword>
<dbReference type="Pfam" id="PF01817">
    <property type="entry name" value="CM_2"/>
    <property type="match status" value="1"/>
</dbReference>
<evidence type="ECO:0000256" key="10">
    <source>
        <dbReference type="ARBA" id="ARBA00022605"/>
    </source>
</evidence>
<evidence type="ECO:0000256" key="5">
    <source>
        <dbReference type="ARBA" id="ARBA00004817"/>
    </source>
</evidence>
<dbReference type="Gene3D" id="1.20.59.10">
    <property type="entry name" value="Chorismate mutase"/>
    <property type="match status" value="1"/>
</dbReference>
<feature type="region of interest" description="Disordered" evidence="19">
    <location>
        <begin position="1"/>
        <end position="39"/>
    </location>
</feature>
<dbReference type="FunFam" id="3.40.190.10:FF:000034">
    <property type="entry name" value="Chorismate mutase/prephenate dehydratase"/>
    <property type="match status" value="1"/>
</dbReference>
<name>A0A0S2DI54_LYSEN</name>
<evidence type="ECO:0000256" key="11">
    <source>
        <dbReference type="ARBA" id="ARBA00023141"/>
    </source>
</evidence>
<evidence type="ECO:0000256" key="7">
    <source>
        <dbReference type="ARBA" id="ARBA00013147"/>
    </source>
</evidence>
<dbReference type="GO" id="GO:0009094">
    <property type="term" value="P:L-phenylalanine biosynthetic process"/>
    <property type="evidence" value="ECO:0007669"/>
    <property type="project" value="UniProtKB-UniPathway"/>
</dbReference>
<evidence type="ECO:0000256" key="19">
    <source>
        <dbReference type="SAM" id="MobiDB-lite"/>
    </source>
</evidence>
<dbReference type="InterPro" id="IPR018528">
    <property type="entry name" value="Preph_deHydtase_CS"/>
</dbReference>
<dbReference type="InterPro" id="IPR008242">
    <property type="entry name" value="Chor_mutase/pphenate_deHydtase"/>
</dbReference>
<evidence type="ECO:0000256" key="2">
    <source>
        <dbReference type="ARBA" id="ARBA00002364"/>
    </source>
</evidence>
<comment type="pathway">
    <text evidence="4">Amino-acid biosynthesis; L-phenylalanine biosynthesis; phenylpyruvate from prephenate: step 1/1.</text>
</comment>
<dbReference type="GO" id="GO:0005737">
    <property type="term" value="C:cytoplasm"/>
    <property type="evidence" value="ECO:0007669"/>
    <property type="project" value="UniProtKB-SubCell"/>
</dbReference>
<sequence>MTTKSSKTAPAKTKPAAAKTKTAAKTAADKGTSKKKPAGKAEAAVEAAVPAAAVPDLATLRTRIDGIDRHIQQLIAERAQFANQVGKAKGKLAAAVDYYRPEREAQVLRRVVDRNDGPLNDEVLVRLFREIMSACLAQQEPLKIGFLGPEGTHSQQAVYKHFGHSIHGLPLSSIEEVFQEVEAGNADFGVVPVENSTQGTIQSTLDMFLTSKLKISGEVELRVHQHLLSRGGRIEDIERVYSHPQSFAQCKAWLRQYLPKAEKIPVSSNAEAARRARNADDAAAIAGVAAANVYGLRSVAGPIEDRPDNTTRFLVVGRELFSPSGNDRTSLLIFIKDQPGALYNVLSPFAKRGLSMNRIESRPGHTGRWQYAFFVDIGGHVQEDAMREALEELQELAHEVKVLGSYPVAIA</sequence>
<dbReference type="CDD" id="cd13630">
    <property type="entry name" value="PBP2_PDT_1"/>
    <property type="match status" value="1"/>
</dbReference>
<dbReference type="EC" id="5.4.99.5" evidence="6"/>
<dbReference type="Gene3D" id="3.40.190.10">
    <property type="entry name" value="Periplasmic binding protein-like II"/>
    <property type="match status" value="2"/>
</dbReference>
<dbReference type="SMART" id="SM00830">
    <property type="entry name" value="CM_2"/>
    <property type="match status" value="1"/>
</dbReference>
<dbReference type="PANTHER" id="PTHR21022:SF19">
    <property type="entry name" value="PREPHENATE DEHYDRATASE-RELATED"/>
    <property type="match status" value="1"/>
</dbReference>
<keyword evidence="15" id="KW-0511">Multifunctional enzyme</keyword>
<dbReference type="PROSITE" id="PS51168">
    <property type="entry name" value="CHORISMATE_MUT_2"/>
    <property type="match status" value="1"/>
</dbReference>
<dbReference type="Gene3D" id="3.30.70.260">
    <property type="match status" value="1"/>
</dbReference>
<comment type="catalytic activity">
    <reaction evidence="18">
        <text>prephenate + H(+) = 3-phenylpyruvate + CO2 + H2O</text>
        <dbReference type="Rhea" id="RHEA:21648"/>
        <dbReference type="ChEBI" id="CHEBI:15377"/>
        <dbReference type="ChEBI" id="CHEBI:15378"/>
        <dbReference type="ChEBI" id="CHEBI:16526"/>
        <dbReference type="ChEBI" id="CHEBI:18005"/>
        <dbReference type="ChEBI" id="CHEBI:29934"/>
        <dbReference type="EC" id="4.2.1.51"/>
    </reaction>
</comment>
<dbReference type="InterPro" id="IPR036263">
    <property type="entry name" value="Chorismate_II_sf"/>
</dbReference>
<evidence type="ECO:0000256" key="17">
    <source>
        <dbReference type="ARBA" id="ARBA00031520"/>
    </source>
</evidence>